<evidence type="ECO:0000313" key="5">
    <source>
        <dbReference type="EMBL" id="UWM54484.1"/>
    </source>
</evidence>
<dbReference type="KEGG" id="ssai:N0B31_20480"/>
<gene>
    <name evidence="5" type="ORF">N0B31_20480</name>
</gene>
<evidence type="ECO:0000313" key="6">
    <source>
        <dbReference type="Proteomes" id="UP001057580"/>
    </source>
</evidence>
<comment type="cofactor">
    <cofactor evidence="1">
        <name>Mg(2+)</name>
        <dbReference type="ChEBI" id="CHEBI:18420"/>
    </cofactor>
</comment>
<organism evidence="5 6">
    <name type="scientific">Salinirubellus salinus</name>
    <dbReference type="NCBI Taxonomy" id="1364945"/>
    <lineage>
        <taxon>Archaea</taxon>
        <taxon>Methanobacteriati</taxon>
        <taxon>Methanobacteriota</taxon>
        <taxon>Stenosarchaea group</taxon>
        <taxon>Halobacteria</taxon>
        <taxon>Halobacteriales</taxon>
        <taxon>Natronomonadaceae</taxon>
        <taxon>Salinirubellus</taxon>
    </lineage>
</organism>
<keyword evidence="5" id="KW-0456">Lyase</keyword>
<dbReference type="AlphaFoldDB" id="A0A9E7UB52"/>
<accession>A0A9E7UB52</accession>
<evidence type="ECO:0000256" key="1">
    <source>
        <dbReference type="ARBA" id="ARBA00001946"/>
    </source>
</evidence>
<dbReference type="Pfam" id="PF03328">
    <property type="entry name" value="HpcH_HpaI"/>
    <property type="match status" value="1"/>
</dbReference>
<dbReference type="GO" id="GO:0006107">
    <property type="term" value="P:oxaloacetate metabolic process"/>
    <property type="evidence" value="ECO:0007669"/>
    <property type="project" value="TreeGrafter"/>
</dbReference>
<keyword evidence="2" id="KW-0479">Metal-binding</keyword>
<reference evidence="5" key="1">
    <citation type="submission" date="2022-09" db="EMBL/GenBank/DDBJ databases">
        <title>Diverse halophilic archaea isolated from saline environments.</title>
        <authorList>
            <person name="Cui H.-L."/>
        </authorList>
    </citation>
    <scope>NUCLEOTIDE SEQUENCE</scope>
    <source>
        <strain evidence="5">ZS-35-S2</strain>
    </source>
</reference>
<dbReference type="GO" id="GO:0000287">
    <property type="term" value="F:magnesium ion binding"/>
    <property type="evidence" value="ECO:0007669"/>
    <property type="project" value="TreeGrafter"/>
</dbReference>
<dbReference type="InterPro" id="IPR015813">
    <property type="entry name" value="Pyrv/PenolPyrv_kinase-like_dom"/>
</dbReference>
<dbReference type="GO" id="GO:0016829">
    <property type="term" value="F:lyase activity"/>
    <property type="evidence" value="ECO:0007669"/>
    <property type="project" value="UniProtKB-KW"/>
</dbReference>
<keyword evidence="3" id="KW-0460">Magnesium</keyword>
<dbReference type="PANTHER" id="PTHR32308:SF0">
    <property type="entry name" value="HPCH_HPAI ALDOLASE_CITRATE LYASE DOMAIN-CONTAINING PROTEIN"/>
    <property type="match status" value="1"/>
</dbReference>
<protein>
    <submittedName>
        <fullName evidence="5">CoA ester lyase</fullName>
    </submittedName>
</protein>
<name>A0A9E7UB52_9EURY</name>
<sequence length="287" mass="30744">MVERLRRSFLYTPGDSPEMMAKAADAGADAVTVDLEDAVRPEDKPQARENLRAVRETADFGETELSVRVNEFGTDHWTADLDAAVAAGVDTVTLPMVETPRAVEETVAALDDLTDDPPELVLLLESPAGVFAGREIAEAAAGLPRVTGLSFGVGDYARATGGEPTSTRVREFLSHRIVGFAAIGRLQPVSSVYPDPTDLDALREVAARAAEVGFVGQSVIHPRQVPVVNEVFTPDPEAVATARTHVEAYDASDRGAFVHEGTFLDEALVERYRRLVARADAIAAADH</sequence>
<dbReference type="EMBL" id="CP104003">
    <property type="protein sequence ID" value="UWM54484.1"/>
    <property type="molecule type" value="Genomic_DNA"/>
</dbReference>
<evidence type="ECO:0000259" key="4">
    <source>
        <dbReference type="Pfam" id="PF03328"/>
    </source>
</evidence>
<dbReference type="SUPFAM" id="SSF51621">
    <property type="entry name" value="Phosphoenolpyruvate/pyruvate domain"/>
    <property type="match status" value="1"/>
</dbReference>
<dbReference type="InterPro" id="IPR040442">
    <property type="entry name" value="Pyrv_kinase-like_dom_sf"/>
</dbReference>
<feature type="domain" description="HpcH/HpaI aldolase/citrate lyase" evidence="4">
    <location>
        <begin position="7"/>
        <end position="222"/>
    </location>
</feature>
<dbReference type="RefSeq" id="WP_260593504.1">
    <property type="nucleotide sequence ID" value="NZ_CP104003.1"/>
</dbReference>
<dbReference type="Gene3D" id="3.20.20.60">
    <property type="entry name" value="Phosphoenolpyruvate-binding domains"/>
    <property type="match status" value="1"/>
</dbReference>
<dbReference type="PANTHER" id="PTHR32308">
    <property type="entry name" value="LYASE BETA SUBUNIT, PUTATIVE (AFU_ORTHOLOGUE AFUA_4G13030)-RELATED"/>
    <property type="match status" value="1"/>
</dbReference>
<dbReference type="Proteomes" id="UP001057580">
    <property type="component" value="Chromosome"/>
</dbReference>
<dbReference type="InterPro" id="IPR005000">
    <property type="entry name" value="Aldolase/citrate-lyase_domain"/>
</dbReference>
<proteinExistence type="predicted"/>
<evidence type="ECO:0000256" key="3">
    <source>
        <dbReference type="ARBA" id="ARBA00022842"/>
    </source>
</evidence>
<dbReference type="PIRSF" id="PIRSF015582">
    <property type="entry name" value="Cit_lyase_B"/>
    <property type="match status" value="1"/>
</dbReference>
<keyword evidence="6" id="KW-1185">Reference proteome</keyword>
<dbReference type="GeneID" id="74944852"/>
<dbReference type="InterPro" id="IPR011206">
    <property type="entry name" value="Citrate_lyase_beta/mcl1/mcl2"/>
</dbReference>
<evidence type="ECO:0000256" key="2">
    <source>
        <dbReference type="ARBA" id="ARBA00022723"/>
    </source>
</evidence>